<keyword evidence="3" id="KW-1185">Reference proteome</keyword>
<evidence type="ECO:0000259" key="1">
    <source>
        <dbReference type="Pfam" id="PF13546"/>
    </source>
</evidence>
<organism evidence="2 3">
    <name type="scientific">Clostridium frigoriphilum</name>
    <dbReference type="NCBI Taxonomy" id="443253"/>
    <lineage>
        <taxon>Bacteria</taxon>
        <taxon>Bacillati</taxon>
        <taxon>Bacillota</taxon>
        <taxon>Clostridia</taxon>
        <taxon>Eubacteriales</taxon>
        <taxon>Clostridiaceae</taxon>
        <taxon>Clostridium</taxon>
    </lineage>
</organism>
<gene>
    <name evidence="2" type="ORF">SJI18_18705</name>
</gene>
<dbReference type="EMBL" id="JAZHFS010000021">
    <property type="protein sequence ID" value="MEF2114331.1"/>
    <property type="molecule type" value="Genomic_DNA"/>
</dbReference>
<dbReference type="Proteomes" id="UP001498469">
    <property type="component" value="Unassembled WGS sequence"/>
</dbReference>
<evidence type="ECO:0000313" key="3">
    <source>
        <dbReference type="Proteomes" id="UP001498469"/>
    </source>
</evidence>
<proteinExistence type="predicted"/>
<dbReference type="SUPFAM" id="SSF53098">
    <property type="entry name" value="Ribonuclease H-like"/>
    <property type="match status" value="1"/>
</dbReference>
<accession>A0ABU7UST5</accession>
<evidence type="ECO:0000313" key="2">
    <source>
        <dbReference type="EMBL" id="MEF2114331.1"/>
    </source>
</evidence>
<sequence>MSSSIIKNDIESLTSKDRVNVLIVDDSFYSRTRSKSVELLAKVFDHVDCKYQKGLRMLTLGWSDGNTFLPLAFTLLSSEKEKNRICPINPTTDKRRNSYKIKAEAIKKSPDVMIDLIKQAAAYAIPGTYVLFDSWFTYPKTLIRILKLKFHKIAMVKAMPKVFYGYEDKKLNLKSLYATLKKRRGKAKIKASVIVEIGMDSQATPINAKIVFVKNKNKSKNWLALISMDITLSDEEIIRIYG</sequence>
<dbReference type="RefSeq" id="WP_331702792.1">
    <property type="nucleotide sequence ID" value="NZ_JAZHFS010000021.1"/>
</dbReference>
<dbReference type="InterPro" id="IPR012337">
    <property type="entry name" value="RNaseH-like_sf"/>
</dbReference>
<dbReference type="InterPro" id="IPR038721">
    <property type="entry name" value="IS701-like_DDE_dom"/>
</dbReference>
<reference evidence="2 3" key="1">
    <citation type="submission" date="2023-11" db="EMBL/GenBank/DDBJ databases">
        <title>Draft genome sequence of a psychrophilic Clostridium strain from permafrost water brine.</title>
        <authorList>
            <person name="Shcherbakova V.A."/>
            <person name="Trubitsyn V.E."/>
            <person name="Zakharyuk A.G."/>
        </authorList>
    </citation>
    <scope>NUCLEOTIDE SEQUENCE [LARGE SCALE GENOMIC DNA]</scope>
    <source>
        <strain evidence="2 3">14F</strain>
    </source>
</reference>
<protein>
    <submittedName>
        <fullName evidence="2">Transposase</fullName>
    </submittedName>
</protein>
<comment type="caution">
    <text evidence="2">The sequence shown here is derived from an EMBL/GenBank/DDBJ whole genome shotgun (WGS) entry which is preliminary data.</text>
</comment>
<name>A0ABU7UST5_9CLOT</name>
<dbReference type="Pfam" id="PF13546">
    <property type="entry name" value="DDE_5"/>
    <property type="match status" value="1"/>
</dbReference>
<feature type="domain" description="Transposase IS701-like DDE" evidence="1">
    <location>
        <begin position="13"/>
        <end position="137"/>
    </location>
</feature>